<feature type="compositionally biased region" description="Polar residues" evidence="4">
    <location>
        <begin position="1713"/>
        <end position="1722"/>
    </location>
</feature>
<feature type="region of interest" description="Disordered" evidence="4">
    <location>
        <begin position="1687"/>
        <end position="1733"/>
    </location>
</feature>
<accession>A0A086QES6</accession>
<dbReference type="InterPro" id="IPR021133">
    <property type="entry name" value="HEAT_type_2"/>
</dbReference>
<dbReference type="Pfam" id="PF24987">
    <property type="entry name" value="HEAT_EF3_N"/>
    <property type="match status" value="1"/>
</dbReference>
<feature type="repeat" description="HEAT" evidence="3">
    <location>
        <begin position="2219"/>
        <end position="2256"/>
    </location>
</feature>
<dbReference type="EMBL" id="AEYJ02000316">
    <property type="protein sequence ID" value="KFH11108.1"/>
    <property type="molecule type" value="Genomic_DNA"/>
</dbReference>
<dbReference type="InterPro" id="IPR016024">
    <property type="entry name" value="ARM-type_fold"/>
</dbReference>
<proteinExistence type="inferred from homology"/>
<dbReference type="VEuPathDB" id="ToxoDB:TGVAND_231480"/>
<feature type="compositionally biased region" description="Acidic residues" evidence="4">
    <location>
        <begin position="3400"/>
        <end position="3416"/>
    </location>
</feature>
<protein>
    <submittedName>
        <fullName evidence="6">Putative GCN1</fullName>
    </submittedName>
</protein>
<name>A0A086QES6_TOXGO</name>
<evidence type="ECO:0000256" key="1">
    <source>
        <dbReference type="ARBA" id="ARBA00007366"/>
    </source>
</evidence>
<dbReference type="PROSITE" id="PS50077">
    <property type="entry name" value="HEAT_REPEAT"/>
    <property type="match status" value="2"/>
</dbReference>
<dbReference type="InterPro" id="IPR034085">
    <property type="entry name" value="TOG"/>
</dbReference>
<feature type="region of interest" description="Disordered" evidence="4">
    <location>
        <begin position="1096"/>
        <end position="1118"/>
    </location>
</feature>
<dbReference type="Gene3D" id="1.25.10.10">
    <property type="entry name" value="Leucine-rich Repeat Variant"/>
    <property type="match status" value="4"/>
</dbReference>
<dbReference type="GO" id="GO:0005829">
    <property type="term" value="C:cytosol"/>
    <property type="evidence" value="ECO:0007669"/>
    <property type="project" value="TreeGrafter"/>
</dbReference>
<feature type="compositionally biased region" description="Low complexity" evidence="4">
    <location>
        <begin position="1102"/>
        <end position="1115"/>
    </location>
</feature>
<dbReference type="Pfam" id="PF24984">
    <property type="entry name" value="HEAT_EF3_GNC1"/>
    <property type="match status" value="1"/>
</dbReference>
<reference evidence="6 7" key="2">
    <citation type="journal article" date="2015" name="Eukaryot. Cell">
        <title>Genetic mapping reveals that sinefungin resistance in Toxoplasma gondii is controlled by a putative amino acid transporter locus that can be used as a negative selectable marker.</title>
        <authorList>
            <person name="Behnke M.S."/>
            <person name="Khan A."/>
            <person name="Sibley L.D."/>
        </authorList>
    </citation>
    <scope>NUCLEOTIDE SEQUENCE [LARGE SCALE GENOMIC DNA]</scope>
    <source>
        <strain evidence="6 7">VAND</strain>
    </source>
</reference>
<feature type="region of interest" description="Disordered" evidence="4">
    <location>
        <begin position="1201"/>
        <end position="1245"/>
    </location>
</feature>
<dbReference type="Pfam" id="PF24993">
    <property type="entry name" value="GNC1_N"/>
    <property type="match status" value="1"/>
</dbReference>
<feature type="domain" description="TOG" evidence="5">
    <location>
        <begin position="1935"/>
        <end position="2157"/>
    </location>
</feature>
<reference evidence="6 7" key="1">
    <citation type="submission" date="2014-08" db="EMBL/GenBank/DDBJ databases">
        <authorList>
            <person name="Sibley D."/>
            <person name="Venepally P."/>
            <person name="Karamycheva S."/>
            <person name="Hadjithomas M."/>
            <person name="Khan A."/>
            <person name="Brunk B."/>
            <person name="Roos D."/>
            <person name="Caler E."/>
            <person name="Lorenzi H."/>
        </authorList>
    </citation>
    <scope>NUCLEOTIDE SEQUENCE [LARGE SCALE GENOMIC DNA]</scope>
    <source>
        <strain evidence="6 7">VAND</strain>
    </source>
</reference>
<organism evidence="6 7">
    <name type="scientific">Toxoplasma gondii VAND</name>
    <dbReference type="NCBI Taxonomy" id="933077"/>
    <lineage>
        <taxon>Eukaryota</taxon>
        <taxon>Sar</taxon>
        <taxon>Alveolata</taxon>
        <taxon>Apicomplexa</taxon>
        <taxon>Conoidasida</taxon>
        <taxon>Coccidia</taxon>
        <taxon>Eucoccidiorida</taxon>
        <taxon>Eimeriorina</taxon>
        <taxon>Sarcocystidae</taxon>
        <taxon>Toxoplasma</taxon>
    </lineage>
</organism>
<feature type="region of interest" description="Disordered" evidence="4">
    <location>
        <begin position="3394"/>
        <end position="3416"/>
    </location>
</feature>
<keyword evidence="2" id="KW-0677">Repeat</keyword>
<dbReference type="InterPro" id="IPR056810">
    <property type="entry name" value="GNC1-like_N"/>
</dbReference>
<evidence type="ECO:0000256" key="2">
    <source>
        <dbReference type="ARBA" id="ARBA00022737"/>
    </source>
</evidence>
<gene>
    <name evidence="6" type="ORF">TGVAND_231480</name>
</gene>
<evidence type="ECO:0000256" key="3">
    <source>
        <dbReference type="PROSITE-ProRule" id="PRU00103"/>
    </source>
</evidence>
<feature type="region of interest" description="Disordered" evidence="4">
    <location>
        <begin position="1"/>
        <end position="27"/>
    </location>
</feature>
<dbReference type="PANTHER" id="PTHR23346:SF7">
    <property type="entry name" value="STALLED RIBOSOME SENSOR GCN1"/>
    <property type="match status" value="1"/>
</dbReference>
<dbReference type="OrthoDB" id="5148094at2759"/>
<evidence type="ECO:0000313" key="7">
    <source>
        <dbReference type="Proteomes" id="UP000028840"/>
    </source>
</evidence>
<comment type="similarity">
    <text evidence="1">Belongs to the GCN1 family.</text>
</comment>
<dbReference type="GO" id="GO:0006417">
    <property type="term" value="P:regulation of translation"/>
    <property type="evidence" value="ECO:0007669"/>
    <property type="project" value="TreeGrafter"/>
</dbReference>
<evidence type="ECO:0000256" key="4">
    <source>
        <dbReference type="SAM" id="MobiDB-lite"/>
    </source>
</evidence>
<feature type="region of interest" description="Disordered" evidence="4">
    <location>
        <begin position="2770"/>
        <end position="2798"/>
    </location>
</feature>
<dbReference type="InterPro" id="IPR057546">
    <property type="entry name" value="HEAT_GCN1"/>
</dbReference>
<comment type="caution">
    <text evidence="6">The sequence shown here is derived from an EMBL/GenBank/DDBJ whole genome shotgun (WGS) entry which is preliminary data.</text>
</comment>
<evidence type="ECO:0000259" key="5">
    <source>
        <dbReference type="SMART" id="SM01349"/>
    </source>
</evidence>
<dbReference type="SMART" id="SM01349">
    <property type="entry name" value="TOG"/>
    <property type="match status" value="1"/>
</dbReference>
<feature type="repeat" description="HEAT" evidence="3">
    <location>
        <begin position="2097"/>
        <end position="2136"/>
    </location>
</feature>
<dbReference type="GO" id="GO:0034198">
    <property type="term" value="P:cellular response to amino acid starvation"/>
    <property type="evidence" value="ECO:0007669"/>
    <property type="project" value="TreeGrafter"/>
</dbReference>
<dbReference type="SUPFAM" id="SSF48371">
    <property type="entry name" value="ARM repeat"/>
    <property type="match status" value="4"/>
</dbReference>
<dbReference type="Proteomes" id="UP000028840">
    <property type="component" value="Unassembled WGS sequence"/>
</dbReference>
<dbReference type="Pfam" id="PF23271">
    <property type="entry name" value="HEAT_GCN1"/>
    <property type="match status" value="1"/>
</dbReference>
<dbReference type="PANTHER" id="PTHR23346">
    <property type="entry name" value="TRANSLATIONAL ACTIVATOR GCN1-RELATED"/>
    <property type="match status" value="1"/>
</dbReference>
<evidence type="ECO:0000313" key="6">
    <source>
        <dbReference type="EMBL" id="KFH11108.1"/>
    </source>
</evidence>
<sequence length="3416" mass="362609">MSAGCGSEEAHNGAGPPADTPLAAEDSVSLSDALQSSSLAARGGSYLDELANSLDVVLSILQSRSAEGDSEVGLPVIRDPSIINLLTSAVLMNVATTPDITKAASSQLQQVLSVVRTALVTEAHVAAGSPVTDSGNALPVLTSFCQAAQQAFKRVRTAPAAVAEAAVARFLGVLCEVVHNLSEADAKVICEHPPCSAVFGNSLVLLSRTLAPAAKQASTVASGMKTETDILTVLERQLWQPVEGGLGVPLLRGSAVRLLERLCHLSPSIRELLLQHVTKGLSSPLSEGDFGPYISVYILGRYLRQILLSSGTFRCRGNKGGDSPGSHTALDDEKKKLLAAKKATALEMRNALLKVYIQAVVEARQPVGGVLCASFRPLLSLVQEGDWSLVLPPLKRGLKRSPNAALAAAVCLVSSSSVECSGCFIPLLDEGLLDILKSSSVAAAEMSRLQATLQLIGLLAQRCSDTAVLCQVIVKRLYEPLKKGSLTKAGERLAFLGALSECLLSSHLRRRFPAEEQEEWFSDFASEKSFFLLSLQNEVNEEVKASVCRVVGLLLAVSLSLVSDPSDAALKPFVSALAKLLALPGTGGSEKAGKSTQTSPRLASAALEALSIAAASQRSRVACLGILREAAVPTAAILPLATTKAGLRPECLQAWVLVSLLEELRTNEEGSGGVMGAGSEKEIACLVPKSAAQLVVEDDSFLNNFAAIERAQAAEELRSQLRFVTLLCARRPLVLSTVSYGFPRQDSGVCGLLGGVTSLSLGFLDLSDRSNFPFPPLPVCASGPEKAISSSPSTSVTGFHFGLVRLLMTAFQRRFHGQCPSKGASGSEEEAAGGSRVAPSSESSVFAASLSFFLSRFQEATRSVPELVDLLLLAFYFQLARFSAAPAAAAPASTGQATVSKAQGVQLRKRLAAHTASQGSAGGGGASGAQAAVLCAGTPPCPSALRATLGFLLTLRYPRASTRSSGASRSSKGGSSIAPSPQFNALLLLCLMHPLLQSGAQSPGHLIRAFFSRMQALCGVSECAGSNGDKKAGEGEIKKKPAALVAWDGLLALLPLAAQAPAAVEATGGFRAALFCLLQGIRGLLLAGKAVGEKKRRATSPGAQGAKAGKGTADAHSPNPFAAPALLRGLEPAAKTACSQLALLLGAAEMVAFSPQDVALYFARDDQLYREEGTYQAQEVEAKNVKKNKFQSALYGDLADELRQGSKPASGVPSSRAGAGPRKDPRGQRPGQGAGSNSGSANQTKTELEAEELALQQAQRRRMRASVDRTTYSLQCLGLLGESMPAAIEPLFSVHDESARKSAEAAVGLQEGDQEALGLPHAVTQLQVTFQDLLRSPLVSLEALKALRRIVGGGLVPQHIVLKRGALPDALCRVARNLPLEAADVELLATIHPEAVLSPAAAALILPVVSAILQNAQSSGLPASQQAMELLRQQLQLRAPLHAREVLACLSASLRAHPSLVSTAASALQDFCAYLLAGKDKKDKEGKEGKEENDGEHALLLTLLNVAVADEPAVRRAVVEALQAAPKEFLKKHLECIGYLLVLQQDFKEGEDDEESRRTHAKASKLLKTVWSPNEVVDQQRLKDVGVLLRTPYKGFQLLAAKAFASLVADLGGASQLDVVMSILPQLFSWYRLESYPEGAERAAARREARRLAQAKASEKDDIGFSLRGGAKAVIAYQKKDAEDPFFSASGAGRKGQRGATSPQASEEKSPAAVQSESSTAAPSPRAEVGEEEAQESLSMKLGVAQALQCVAEKHLLVWEEAVQEVLRFLLTTALTAREAVEDEGLQQALLAVGVATIQHCGTDNEDDGGRALRQDLFHVIERAAKKGATRPGEAAAGAKGEEKARNARTGDVQSVLNVACSVFFGAIAENLDGSDPTVKKIIKELVACIVDPRSTSPDVQRTVSRALSPLIRLCASGASPAAGEVSENQAFCLALLSQMLESALTGDDIVVRRGGARALGGIVKGLGILTLKTQHVMDTLKEALESKDGVRRQGALLCIEALSDALGRLFEPYTLNTLSLLLTSFSDTAFPVRLAAQQAARQIMAQLSGHGVKLVLPTLIEKLNDPQWRTKVGSIELLAAMTHCAPRQLASCLPQVVPLLSEVMSDTCFPKVRESARDALFAIAEVISNPEIKQLAPQLIETLVDPTTENTKRMLEVLLTTSFRNSVDAPSLALVCPIAIRGLRERGSETKHKAANIVGSMVCLATEPKDFLPYLPQILVHLQTTLVDPIPHVRAAAARAFGTIAKGVGEEHLSDVLSWLFRTLKTSESSVERSGAAFGLSEVLVALGPDRLKAFLPDILANATDQQAPPDVREGYLGLFVYLPTAFRESFQDYVPEVLPVLLGGLADNAEPVREVSLRACDVCVQQYAQTHTALLLRPLEDGLFSPDWRIRQSSVTLIGTLLDRLLRGCAEGVAAEDVMQTEILSLERRAFILSSLYIIRSDEAAAVRQTAVQVWKSLVSNSPRTLKELLPILTKRLISNLAASSAVYGGEEKQRVAARCIGSLAHKLGDAVLPQLLPCLQESLKSPDASTRRGVCIGLAEVVSSAPRSTLSEHLRVLLQIVHSALADTDVSVQNAASRAAGCLIDSLGNDASDRILPPMLSQLVEPPVYTTEQAERTFTVLREAQLQGFELLLQQQTQAVLPRLLNLVGDDNGPLDASKLRLLGSCATVQPLDRLQRNLKRIFHLLLEACCQTGLPDGADTTLLWTEASAASLRLIKRLDADGISTLLSIVEDELRAVCPIIELTAHGRQQLLTKSAAVAARAAQSLHGHRAGKGKKSDEEETETELNGGARVGPGAPLSPSAFVNLKELRAYPGFLKSVESDALNCRRRRAACEVILLVLWSRGVNAMLPFLEQILQLVLPLALTDPSEEVLVAGGACLAAINAQIKREDLIGFIPQIHGSVLRFLADPVTGKPVGSEVLTLPGLAISKKEPAAFAFSPSPLPPDFPAFSPSLLAGAPPSPCPSAFDTLAVVYQQGLMYGSATIREASSRALQQLVLHASSSAVEPMAVKLAGPLIRTVGDKFSGQVKAAILLAIKALLLKAGPSVKPLLPQLQTTLLKCVVDPHPIVRTLGCRIIGTVTSLHVSARVEGLLGDIVGLTQNAAATGAGALQVSLLQAATNVLRSLNGQCSASTYEKVLDAAWEGVRSRQEEEARIAAGQAISVLLLKHASRETALEFLQDQVLESGNQFEADSRLAACLVLTPVLRSGADGWNLLKGSDIENDIFLLIGNLLEDQASVVQRAALEVFKVAAACSRHDLAVARHNFKLLPSVKTALAAAGLTNTGALIAGLRGVRSLAKHSASLLVDKNERYLLDTCDLASLYLFHQSPVVKLQAESVFRYALRVSGEEGHDEAAIMDALQQLQSWGFDPRRLQQVSEYAKRVLTRTVQSNNQLSDTDAEDDDNKDDLNDFEW</sequence>
<dbReference type="InterPro" id="IPR011989">
    <property type="entry name" value="ARM-like"/>
</dbReference>
<dbReference type="GO" id="GO:0019887">
    <property type="term" value="F:protein kinase regulator activity"/>
    <property type="evidence" value="ECO:0007669"/>
    <property type="project" value="TreeGrafter"/>
</dbReference>